<protein>
    <recommendedName>
        <fullName evidence="2">ShKT domain-containing protein</fullName>
    </recommendedName>
</protein>
<proteinExistence type="predicted"/>
<organism evidence="1">
    <name type="scientific">Corethron hystrix</name>
    <dbReference type="NCBI Taxonomy" id="216773"/>
    <lineage>
        <taxon>Eukaryota</taxon>
        <taxon>Sar</taxon>
        <taxon>Stramenopiles</taxon>
        <taxon>Ochrophyta</taxon>
        <taxon>Bacillariophyta</taxon>
        <taxon>Coscinodiscophyceae</taxon>
        <taxon>Corethrophycidae</taxon>
        <taxon>Corethrales</taxon>
        <taxon>Corethraceae</taxon>
        <taxon>Corethron</taxon>
    </lineage>
</organism>
<dbReference type="EMBL" id="HBFR01012591">
    <property type="protein sequence ID" value="CAD8881893.1"/>
    <property type="molecule type" value="Transcribed_RNA"/>
</dbReference>
<gene>
    <name evidence="1" type="ORF">CHYS00102_LOCUS9081</name>
</gene>
<evidence type="ECO:0008006" key="2">
    <source>
        <dbReference type="Google" id="ProtNLM"/>
    </source>
</evidence>
<name>A0A7S1FR66_9STRA</name>
<reference evidence="1" key="1">
    <citation type="submission" date="2021-01" db="EMBL/GenBank/DDBJ databases">
        <authorList>
            <person name="Corre E."/>
            <person name="Pelletier E."/>
            <person name="Niang G."/>
            <person name="Scheremetjew M."/>
            <person name="Finn R."/>
            <person name="Kale V."/>
            <person name="Holt S."/>
            <person name="Cochrane G."/>
            <person name="Meng A."/>
            <person name="Brown T."/>
            <person name="Cohen L."/>
        </authorList>
    </citation>
    <scope>NUCLEOTIDE SEQUENCE</scope>
    <source>
        <strain evidence="1">308</strain>
    </source>
</reference>
<sequence>MSDMTGLMASCKASCEVCLEIQNLDQSTEYVAGSSSIRGTWSSVEVLSLPPPVGLQFPKLKVLPSVRPTFLQSSSPSRGCYDNPLYHGVFGLTCEMLKGIFCKDLARVGFSMAEMNGALVHCKESCGLCSEQHQYNQISNTRSYSSLNTGILPSADPCTMNMALPSMAPILLPCNSQNSLSNFSSRAKKKTRRTCHDDPVYSGKFGLLCNKFERISCEKAELAGFTKLEVIHLLKSCKESCGLC</sequence>
<evidence type="ECO:0000313" key="1">
    <source>
        <dbReference type="EMBL" id="CAD8881893.1"/>
    </source>
</evidence>
<accession>A0A7S1FR66</accession>
<dbReference type="AlphaFoldDB" id="A0A7S1FR66"/>